<organism evidence="2 3">
    <name type="scientific">Tetranychus urticae</name>
    <name type="common">Two-spotted spider mite</name>
    <dbReference type="NCBI Taxonomy" id="32264"/>
    <lineage>
        <taxon>Eukaryota</taxon>
        <taxon>Metazoa</taxon>
        <taxon>Ecdysozoa</taxon>
        <taxon>Arthropoda</taxon>
        <taxon>Chelicerata</taxon>
        <taxon>Arachnida</taxon>
        <taxon>Acari</taxon>
        <taxon>Acariformes</taxon>
        <taxon>Trombidiformes</taxon>
        <taxon>Prostigmata</taxon>
        <taxon>Eleutherengona</taxon>
        <taxon>Raphignathae</taxon>
        <taxon>Tetranychoidea</taxon>
        <taxon>Tetranychidae</taxon>
        <taxon>Tetranychus</taxon>
    </lineage>
</organism>
<protein>
    <submittedName>
        <fullName evidence="2">Uncharacterized protein</fullName>
    </submittedName>
</protein>
<evidence type="ECO:0000256" key="1">
    <source>
        <dbReference type="SAM" id="Phobius"/>
    </source>
</evidence>
<feature type="transmembrane region" description="Helical" evidence="1">
    <location>
        <begin position="12"/>
        <end position="37"/>
    </location>
</feature>
<keyword evidence="1" id="KW-0812">Transmembrane</keyword>
<sequence>MVSISGDEDQHILTLTILHLFVSFTFIISLNFPLWLIELKEHLKGSRESDEHMIEQIHVASCFFKNSGYVYSGSSMAFSLLLWPNTIEETKSCLTLINKMD</sequence>
<name>T1L4I9_TETUR</name>
<dbReference type="HOGENOM" id="CLU_2295194_0_0_1"/>
<accession>T1L4I9</accession>
<evidence type="ECO:0000313" key="2">
    <source>
        <dbReference type="EnsemblMetazoa" id="tetur39g00190.1"/>
    </source>
</evidence>
<dbReference type="Proteomes" id="UP000015104">
    <property type="component" value="Unassembled WGS sequence"/>
</dbReference>
<reference evidence="2" key="2">
    <citation type="submission" date="2015-06" db="UniProtKB">
        <authorList>
            <consortium name="EnsemblMetazoa"/>
        </authorList>
    </citation>
    <scope>IDENTIFICATION</scope>
</reference>
<dbReference type="AlphaFoldDB" id="T1L4I9"/>
<proteinExistence type="predicted"/>
<dbReference type="EnsemblMetazoa" id="tetur39g00190.1">
    <property type="protein sequence ID" value="tetur39g00190.1"/>
    <property type="gene ID" value="tetur39g00190"/>
</dbReference>
<reference evidence="3" key="1">
    <citation type="submission" date="2011-08" db="EMBL/GenBank/DDBJ databases">
        <authorList>
            <person name="Rombauts S."/>
        </authorList>
    </citation>
    <scope>NUCLEOTIDE SEQUENCE</scope>
    <source>
        <strain evidence="3">London</strain>
    </source>
</reference>
<evidence type="ECO:0000313" key="3">
    <source>
        <dbReference type="Proteomes" id="UP000015104"/>
    </source>
</evidence>
<keyword evidence="1" id="KW-1133">Transmembrane helix</keyword>
<keyword evidence="3" id="KW-1185">Reference proteome</keyword>
<dbReference type="EMBL" id="CAEY01001102">
    <property type="status" value="NOT_ANNOTATED_CDS"/>
    <property type="molecule type" value="Genomic_DNA"/>
</dbReference>
<keyword evidence="1" id="KW-0472">Membrane</keyword>